<evidence type="ECO:0000256" key="7">
    <source>
        <dbReference type="SAM" id="Phobius"/>
    </source>
</evidence>
<comment type="similarity">
    <text evidence="2">Belongs to the major facilitator superfamily. MFSD6 family.</text>
</comment>
<evidence type="ECO:0000256" key="3">
    <source>
        <dbReference type="ARBA" id="ARBA00022692"/>
    </source>
</evidence>
<dbReference type="PANTHER" id="PTHR16172:SF41">
    <property type="entry name" value="MAJOR FACILITATOR SUPERFAMILY DOMAIN-CONTAINING PROTEIN 6-LIKE"/>
    <property type="match status" value="1"/>
</dbReference>
<comment type="subcellular location">
    <subcellularLocation>
        <location evidence="1">Membrane</location>
        <topology evidence="1">Multi-pass membrane protein</topology>
    </subcellularLocation>
</comment>
<evidence type="ECO:0000313" key="9">
    <source>
        <dbReference type="EMBL" id="RWS30749.1"/>
    </source>
</evidence>
<dbReference type="Gene3D" id="1.20.1250.20">
    <property type="entry name" value="MFS general substrate transporter like domains"/>
    <property type="match status" value="2"/>
</dbReference>
<feature type="transmembrane region" description="Helical" evidence="7">
    <location>
        <begin position="119"/>
        <end position="139"/>
    </location>
</feature>
<dbReference type="EMBL" id="NCKV01000390">
    <property type="protein sequence ID" value="RWS30749.1"/>
    <property type="molecule type" value="Genomic_DNA"/>
</dbReference>
<feature type="transmembrane region" description="Helical" evidence="7">
    <location>
        <begin position="45"/>
        <end position="66"/>
    </location>
</feature>
<gene>
    <name evidence="9" type="ORF">B4U80_12075</name>
</gene>
<feature type="transmembrane region" description="Helical" evidence="7">
    <location>
        <begin position="309"/>
        <end position="330"/>
    </location>
</feature>
<keyword evidence="4 7" id="KW-1133">Transmembrane helix</keyword>
<feature type="compositionally biased region" description="Polar residues" evidence="6">
    <location>
        <begin position="386"/>
        <end position="412"/>
    </location>
</feature>
<accession>A0A443ST78</accession>
<evidence type="ECO:0000259" key="8">
    <source>
        <dbReference type="Pfam" id="PF12832"/>
    </source>
</evidence>
<dbReference type="PANTHER" id="PTHR16172">
    <property type="entry name" value="MAJOR FACILITATOR SUPERFAMILY DOMAIN-CONTAINING PROTEIN 6-LIKE"/>
    <property type="match status" value="1"/>
</dbReference>
<evidence type="ECO:0000256" key="5">
    <source>
        <dbReference type="ARBA" id="ARBA00023136"/>
    </source>
</evidence>
<keyword evidence="10" id="KW-1185">Reference proteome</keyword>
<dbReference type="Pfam" id="PF12832">
    <property type="entry name" value="MFS_1_like"/>
    <property type="match status" value="1"/>
</dbReference>
<evidence type="ECO:0000256" key="4">
    <source>
        <dbReference type="ARBA" id="ARBA00022989"/>
    </source>
</evidence>
<dbReference type="GO" id="GO:0016020">
    <property type="term" value="C:membrane"/>
    <property type="evidence" value="ECO:0007669"/>
    <property type="project" value="UniProtKB-SubCell"/>
</dbReference>
<name>A0A443ST78_9ACAR</name>
<protein>
    <submittedName>
        <fullName evidence="9">Major facilitator superfamily domain-containing protein 6-A-like protein</fullName>
    </submittedName>
</protein>
<dbReference type="InterPro" id="IPR051717">
    <property type="entry name" value="MFS_MFSD6"/>
</dbReference>
<dbReference type="AlphaFoldDB" id="A0A443ST78"/>
<evidence type="ECO:0000313" key="10">
    <source>
        <dbReference type="Proteomes" id="UP000288716"/>
    </source>
</evidence>
<feature type="transmembrane region" description="Helical" evidence="7">
    <location>
        <begin position="278"/>
        <end position="297"/>
    </location>
</feature>
<keyword evidence="3 7" id="KW-0812">Transmembrane</keyword>
<feature type="domain" description="Major facilitator superfamily associated" evidence="8">
    <location>
        <begin position="3"/>
        <end position="348"/>
    </location>
</feature>
<dbReference type="OrthoDB" id="10029266at2759"/>
<reference evidence="9 10" key="1">
    <citation type="journal article" date="2018" name="Gigascience">
        <title>Genomes of trombidid mites reveal novel predicted allergens and laterally-transferred genes associated with secondary metabolism.</title>
        <authorList>
            <person name="Dong X."/>
            <person name="Chaisiri K."/>
            <person name="Xia D."/>
            <person name="Armstrong S.D."/>
            <person name="Fang Y."/>
            <person name="Donnelly M.J."/>
            <person name="Kadowaki T."/>
            <person name="McGarry J.W."/>
            <person name="Darby A.C."/>
            <person name="Makepeace B.L."/>
        </authorList>
    </citation>
    <scope>NUCLEOTIDE SEQUENCE [LARGE SCALE GENOMIC DNA]</scope>
    <source>
        <strain evidence="9">UoL-UT</strain>
    </source>
</reference>
<proteinExistence type="inferred from homology"/>
<evidence type="ECO:0000256" key="6">
    <source>
        <dbReference type="SAM" id="MobiDB-lite"/>
    </source>
</evidence>
<dbReference type="SUPFAM" id="SSF103473">
    <property type="entry name" value="MFS general substrate transporter"/>
    <property type="match status" value="1"/>
</dbReference>
<dbReference type="InterPro" id="IPR036259">
    <property type="entry name" value="MFS_trans_sf"/>
</dbReference>
<feature type="transmembrane region" description="Helical" evidence="7">
    <location>
        <begin position="194"/>
        <end position="214"/>
    </location>
</feature>
<keyword evidence="5 7" id="KW-0472">Membrane</keyword>
<feature type="transmembrane region" description="Helical" evidence="7">
    <location>
        <begin position="253"/>
        <end position="272"/>
    </location>
</feature>
<feature type="region of interest" description="Disordered" evidence="6">
    <location>
        <begin position="378"/>
        <end position="412"/>
    </location>
</feature>
<feature type="transmembrane region" description="Helical" evidence="7">
    <location>
        <begin position="16"/>
        <end position="38"/>
    </location>
</feature>
<dbReference type="VEuPathDB" id="VectorBase:LDEU001291"/>
<feature type="transmembrane region" description="Helical" evidence="7">
    <location>
        <begin position="151"/>
        <end position="173"/>
    </location>
</feature>
<dbReference type="InterPro" id="IPR024989">
    <property type="entry name" value="MFS_assoc_dom"/>
</dbReference>
<feature type="transmembrane region" description="Helical" evidence="7">
    <location>
        <begin position="226"/>
        <end position="246"/>
    </location>
</feature>
<dbReference type="STRING" id="299467.A0A443ST78"/>
<dbReference type="Proteomes" id="UP000288716">
    <property type="component" value="Unassembled WGS sequence"/>
</dbReference>
<evidence type="ECO:0000256" key="1">
    <source>
        <dbReference type="ARBA" id="ARBA00004141"/>
    </source>
</evidence>
<organism evidence="9 10">
    <name type="scientific">Leptotrombidium deliense</name>
    <dbReference type="NCBI Taxonomy" id="299467"/>
    <lineage>
        <taxon>Eukaryota</taxon>
        <taxon>Metazoa</taxon>
        <taxon>Ecdysozoa</taxon>
        <taxon>Arthropoda</taxon>
        <taxon>Chelicerata</taxon>
        <taxon>Arachnida</taxon>
        <taxon>Acari</taxon>
        <taxon>Acariformes</taxon>
        <taxon>Trombidiformes</taxon>
        <taxon>Prostigmata</taxon>
        <taxon>Anystina</taxon>
        <taxon>Parasitengona</taxon>
        <taxon>Trombiculoidea</taxon>
        <taxon>Trombiculidae</taxon>
        <taxon>Leptotrombidium</taxon>
    </lineage>
</organism>
<evidence type="ECO:0000256" key="2">
    <source>
        <dbReference type="ARBA" id="ARBA00005241"/>
    </source>
</evidence>
<feature type="transmembrane region" description="Helical" evidence="7">
    <location>
        <begin position="350"/>
        <end position="368"/>
    </location>
</feature>
<sequence>MPIQLKEIGLTVFESGIIYTVLPLLNFVVPPTFGILVEKFGHHKLVNLICIVCITVICIIISQLPTNINEDGSSFKNIFWIYLFLRLAFNSFQLSIQVMFQSSIAAIAKNKGGYGKQRIWSLVATMICNPLTGVLMTVYSKSDEAINYRPAFYLFAGFMVPLFVFVCFLKMEITKRKQEERKPIKQFLKSGRLWFFYFIVVLVGVLQSVRTPYFVMFYRDIRGPPYLLGILRSVTALANIPVAYFSNIIAEKIGFYVYIVFLVLLALRYLLISFIHDPWLLIPIYSLIPSGNIIVVANVEFAMILAPPGYLMTFVALASNANLGIGRVFGRLLGAFVWDASGGRSVFRCFSGLSIFTAIIAAIIYGVYKPLQKRAPVGDESETVDENTQLISNEQSQQNVSQHYKSQNSTSS</sequence>
<feature type="transmembrane region" description="Helical" evidence="7">
    <location>
        <begin position="78"/>
        <end position="98"/>
    </location>
</feature>
<comment type="caution">
    <text evidence="9">The sequence shown here is derived from an EMBL/GenBank/DDBJ whole genome shotgun (WGS) entry which is preliminary data.</text>
</comment>